<keyword evidence="3" id="KW-1185">Reference proteome</keyword>
<evidence type="ECO:0000313" key="2">
    <source>
        <dbReference type="EMBL" id="CCQ37410.1"/>
    </source>
</evidence>
<accession>M1XSQ4</accession>
<dbReference type="PANTHER" id="PTHR41286:SF1">
    <property type="entry name" value="HNH NUCLEASE YAJD-RELATED"/>
    <property type="match status" value="1"/>
</dbReference>
<dbReference type="HOGENOM" id="CLU_1122599_0_0_2"/>
<dbReference type="InterPro" id="IPR003615">
    <property type="entry name" value="HNH_nuc"/>
</dbReference>
<sequence length="271" mass="30589">MHQCPSCGDSFDTRRGLAVHHSSVHGEVLPNRTCDHCETEFHSPHEKRYCSEACLVASESFEGENNPNWNGGKETTECEICSTEFQYYPSEKEGLYCSTCVENEAWRCDRNIRGERNPRWGGGKRTVSCDRCGHAVERYPSRLRSEHVFCSAECQHEWLSERFTGEGHPNWKGGSNPNYGRGWRQARRRALERDGRECVLCGTTAEELGRNPDVHHIVPVRAFVETPVTAEFDAHYLDNLACLCPACHRSAEFGNVVPARLRAATPPAATF</sequence>
<proteinExistence type="predicted"/>
<reference evidence="2 3" key="1">
    <citation type="journal article" date="2013" name="Genome Announc.">
        <title>Genome of the haloarchaeon Natronomonas moolapensis, a neutrophilic member of a previously haloalkaliphilic genus.</title>
        <authorList>
            <person name="Dyall-Smith M.L."/>
            <person name="Pfeiffer F."/>
            <person name="Oberwinkler T."/>
            <person name="Klee K."/>
            <person name="Rampp M."/>
            <person name="Palm P."/>
            <person name="Gross K."/>
            <person name="Schuster S.C."/>
            <person name="Oesterhelt D."/>
        </authorList>
    </citation>
    <scope>NUCLEOTIDE SEQUENCE [LARGE SCALE GENOMIC DNA]</scope>
    <source>
        <strain evidence="3">DSM 18674 / JCM 14361 / 8.8.11</strain>
    </source>
</reference>
<dbReference type="STRING" id="268739.Nmlp_3276"/>
<name>M1XSQ4_NATM8</name>
<dbReference type="EMBL" id="HF582854">
    <property type="protein sequence ID" value="CCQ37410.1"/>
    <property type="molecule type" value="Genomic_DNA"/>
</dbReference>
<evidence type="ECO:0000259" key="1">
    <source>
        <dbReference type="PROSITE" id="PS50157"/>
    </source>
</evidence>
<dbReference type="PROSITE" id="PS50157">
    <property type="entry name" value="ZINC_FINGER_C2H2_2"/>
    <property type="match status" value="1"/>
</dbReference>
<dbReference type="PANTHER" id="PTHR41286">
    <property type="entry name" value="HNH NUCLEASE YAJD-RELATED"/>
    <property type="match status" value="1"/>
</dbReference>
<dbReference type="CDD" id="cd00085">
    <property type="entry name" value="HNHc"/>
    <property type="match status" value="1"/>
</dbReference>
<dbReference type="OrthoDB" id="192298at2157"/>
<gene>
    <name evidence="2" type="ordered locus">Nmlp_3276</name>
</gene>
<dbReference type="RefSeq" id="WP_015410153.1">
    <property type="nucleotide sequence ID" value="NC_020388.1"/>
</dbReference>
<dbReference type="KEGG" id="nmo:Nmlp_3276"/>
<dbReference type="SMART" id="SM00507">
    <property type="entry name" value="HNHc"/>
    <property type="match status" value="1"/>
</dbReference>
<evidence type="ECO:0000313" key="3">
    <source>
        <dbReference type="Proteomes" id="UP000011867"/>
    </source>
</evidence>
<dbReference type="InterPro" id="IPR013087">
    <property type="entry name" value="Znf_C2H2_type"/>
</dbReference>
<dbReference type="Gene3D" id="1.10.30.50">
    <property type="match status" value="1"/>
</dbReference>
<organism evidence="2 3">
    <name type="scientific">Natronomonas moolapensis (strain DSM 18674 / CECT 7526 / JCM 14361 / 8.8.11)</name>
    <dbReference type="NCBI Taxonomy" id="268739"/>
    <lineage>
        <taxon>Archaea</taxon>
        <taxon>Methanobacteriati</taxon>
        <taxon>Methanobacteriota</taxon>
        <taxon>Stenosarchaea group</taxon>
        <taxon>Halobacteria</taxon>
        <taxon>Halobacteriales</taxon>
        <taxon>Natronomonadaceae</taxon>
        <taxon>Natronomonas</taxon>
    </lineage>
</organism>
<feature type="domain" description="C2H2-type" evidence="1">
    <location>
        <begin position="2"/>
        <end position="30"/>
    </location>
</feature>
<dbReference type="eggNOG" id="arCOG03898">
    <property type="taxonomic scope" value="Archaea"/>
</dbReference>
<protein>
    <recommendedName>
        <fullName evidence="1">C2H2-type domain-containing protein</fullName>
    </recommendedName>
</protein>
<dbReference type="GO" id="GO:0005829">
    <property type="term" value="C:cytosol"/>
    <property type="evidence" value="ECO:0007669"/>
    <property type="project" value="TreeGrafter"/>
</dbReference>
<dbReference type="AlphaFoldDB" id="M1XSQ4"/>
<dbReference type="PROSITE" id="PS00028">
    <property type="entry name" value="ZINC_FINGER_C2H2_1"/>
    <property type="match status" value="1"/>
</dbReference>
<dbReference type="Proteomes" id="UP000011867">
    <property type="component" value="Chromosome"/>
</dbReference>
<dbReference type="GeneID" id="14652396"/>